<accession>A0ABW7P3I2</accession>
<dbReference type="RefSeq" id="WP_317075764.1">
    <property type="nucleotide sequence ID" value="NZ_CP166302.1"/>
</dbReference>
<reference evidence="1 2" key="1">
    <citation type="submission" date="2024-08" db="EMBL/GenBank/DDBJ databases">
        <title>Oceanimonas smirnovii Genome sequencing and assembly.</title>
        <authorList>
            <person name="Tang B."/>
        </authorList>
    </citation>
    <scope>NUCLEOTIDE SEQUENCE [LARGE SCALE GENOMIC DNA]</scope>
    <source>
        <strain evidence="1 2">OS2020-119</strain>
    </source>
</reference>
<dbReference type="Pfam" id="PF04077">
    <property type="entry name" value="DsrH"/>
    <property type="match status" value="1"/>
</dbReference>
<dbReference type="SUPFAM" id="SSF75169">
    <property type="entry name" value="DsrEFH-like"/>
    <property type="match status" value="1"/>
</dbReference>
<dbReference type="InterPro" id="IPR007215">
    <property type="entry name" value="Sulphur_relay_TusB/DsrH"/>
</dbReference>
<comment type="caution">
    <text evidence="1">The sequence shown here is derived from an EMBL/GenBank/DDBJ whole genome shotgun (WGS) entry which is preliminary data.</text>
</comment>
<dbReference type="EMBL" id="JBGFTR010000016">
    <property type="protein sequence ID" value="MFH7565815.1"/>
    <property type="molecule type" value="Genomic_DNA"/>
</dbReference>
<evidence type="ECO:0000313" key="2">
    <source>
        <dbReference type="Proteomes" id="UP001610706"/>
    </source>
</evidence>
<name>A0ABW7P3I2_9GAMM</name>
<dbReference type="NCBIfam" id="TIGR03011">
    <property type="entry name" value="sulf_tusB_dsrH"/>
    <property type="match status" value="1"/>
</dbReference>
<dbReference type="PANTHER" id="PTHR37526">
    <property type="entry name" value="PROTEIN TUSB"/>
    <property type="match status" value="1"/>
</dbReference>
<sequence length="94" mass="10183">MLHTVKHSPFSHQSLELALQLLQPGDQLLLWQDGVIAATVPVWQERLQPLADAGCLHVMSEDLAARGLESVIGKPLTMAGFVELVTSQGSPTAW</sequence>
<organism evidence="1 2">
    <name type="scientific">Oceanimonas smirnovii</name>
    <dbReference type="NCBI Taxonomy" id="264574"/>
    <lineage>
        <taxon>Bacteria</taxon>
        <taxon>Pseudomonadati</taxon>
        <taxon>Pseudomonadota</taxon>
        <taxon>Gammaproteobacteria</taxon>
        <taxon>Aeromonadales</taxon>
        <taxon>Aeromonadaceae</taxon>
        <taxon>Oceanimonas</taxon>
    </lineage>
</organism>
<dbReference type="Gene3D" id="3.40.1260.10">
    <property type="entry name" value="DsrEFH-like"/>
    <property type="match status" value="1"/>
</dbReference>
<protein>
    <submittedName>
        <fullName evidence="1">Sulfurtransferase complex subunit TusB</fullName>
    </submittedName>
</protein>
<dbReference type="PANTHER" id="PTHR37526:SF1">
    <property type="entry name" value="PROTEIN TUSB"/>
    <property type="match status" value="1"/>
</dbReference>
<gene>
    <name evidence="1" type="primary">tusB</name>
    <name evidence="1" type="ORF">AB9R89_10830</name>
</gene>
<proteinExistence type="predicted"/>
<dbReference type="Proteomes" id="UP001610706">
    <property type="component" value="Unassembled WGS sequence"/>
</dbReference>
<keyword evidence="2" id="KW-1185">Reference proteome</keyword>
<evidence type="ECO:0000313" key="1">
    <source>
        <dbReference type="EMBL" id="MFH7565815.1"/>
    </source>
</evidence>
<dbReference type="InterPro" id="IPR027396">
    <property type="entry name" value="DsrEFH-like"/>
</dbReference>